<comment type="caution">
    <text evidence="2">The sequence shown here is derived from an EMBL/GenBank/DDBJ whole genome shotgun (WGS) entry which is preliminary data.</text>
</comment>
<keyword evidence="1" id="KW-0472">Membrane</keyword>
<proteinExistence type="predicted"/>
<organism evidence="2 3">
    <name type="scientific">Suillus placidus</name>
    <dbReference type="NCBI Taxonomy" id="48579"/>
    <lineage>
        <taxon>Eukaryota</taxon>
        <taxon>Fungi</taxon>
        <taxon>Dikarya</taxon>
        <taxon>Basidiomycota</taxon>
        <taxon>Agaricomycotina</taxon>
        <taxon>Agaricomycetes</taxon>
        <taxon>Agaricomycetidae</taxon>
        <taxon>Boletales</taxon>
        <taxon>Suillineae</taxon>
        <taxon>Suillaceae</taxon>
        <taxon>Suillus</taxon>
    </lineage>
</organism>
<dbReference type="EMBL" id="JABBWD010000002">
    <property type="protein sequence ID" value="KAG1783426.1"/>
    <property type="molecule type" value="Genomic_DNA"/>
</dbReference>
<dbReference type="OrthoDB" id="3354175at2759"/>
<evidence type="ECO:0000313" key="2">
    <source>
        <dbReference type="EMBL" id="KAG1783426.1"/>
    </source>
</evidence>
<evidence type="ECO:0000256" key="1">
    <source>
        <dbReference type="SAM" id="Phobius"/>
    </source>
</evidence>
<keyword evidence="3" id="KW-1185">Reference proteome</keyword>
<reference evidence="2" key="1">
    <citation type="journal article" date="2020" name="New Phytol.">
        <title>Comparative genomics reveals dynamic genome evolution in host specialist ectomycorrhizal fungi.</title>
        <authorList>
            <person name="Lofgren L.A."/>
            <person name="Nguyen N.H."/>
            <person name="Vilgalys R."/>
            <person name="Ruytinx J."/>
            <person name="Liao H.L."/>
            <person name="Branco S."/>
            <person name="Kuo A."/>
            <person name="LaButti K."/>
            <person name="Lipzen A."/>
            <person name="Andreopoulos W."/>
            <person name="Pangilinan J."/>
            <person name="Riley R."/>
            <person name="Hundley H."/>
            <person name="Na H."/>
            <person name="Barry K."/>
            <person name="Grigoriev I.V."/>
            <person name="Stajich J.E."/>
            <person name="Kennedy P.G."/>
        </authorList>
    </citation>
    <scope>NUCLEOTIDE SEQUENCE</scope>
    <source>
        <strain evidence="2">DOB743</strain>
    </source>
</reference>
<feature type="transmembrane region" description="Helical" evidence="1">
    <location>
        <begin position="58"/>
        <end position="76"/>
    </location>
</feature>
<evidence type="ECO:0000313" key="3">
    <source>
        <dbReference type="Proteomes" id="UP000714275"/>
    </source>
</evidence>
<accession>A0A9P7A705</accession>
<dbReference type="Proteomes" id="UP000714275">
    <property type="component" value="Unassembled WGS sequence"/>
</dbReference>
<feature type="transmembrane region" description="Helical" evidence="1">
    <location>
        <begin position="251"/>
        <end position="274"/>
    </location>
</feature>
<dbReference type="AlphaFoldDB" id="A0A9P7A705"/>
<keyword evidence="1" id="KW-1133">Transmembrane helix</keyword>
<feature type="transmembrane region" description="Helical" evidence="1">
    <location>
        <begin position="286"/>
        <end position="304"/>
    </location>
</feature>
<protein>
    <submittedName>
        <fullName evidence="2">Uncharacterized protein</fullName>
    </submittedName>
</protein>
<feature type="transmembrane region" description="Helical" evidence="1">
    <location>
        <begin position="210"/>
        <end position="230"/>
    </location>
</feature>
<feature type="transmembrane region" description="Helical" evidence="1">
    <location>
        <begin position="168"/>
        <end position="190"/>
    </location>
</feature>
<sequence>MAGDATRTVVHPQSIIFAMASTDAGISLDTAAIMSAVLEGILYGECCNECARSCLPSCIFLGFSVLMFIGTIWTFTYKKRMRDVNRPVAAVAILLFLLSTTHIVVVIIRTEEGLVKYRDTFPGGPAAFFANVKQEMYVVKSAVNLMQTLLGDGVVIYRCYVVWQSVRVIILPCIMWCAVAVCGICKVYGFSQAPVSNAESLFTNETGYWVAAYITFTFATNLFSSGLLAYRIWTIERKVSTIRARKGIMPILHVLVDAAVLYSAFTCSAIICFARSNNGVYVIGDLINPIISIAFYMVFIRIAVNKNTQEFFSTVCVGSGETERRIPLHFPMPP</sequence>
<name>A0A9P7A705_9AGAM</name>
<gene>
    <name evidence="2" type="ORF">EV702DRAFT_996783</name>
</gene>
<keyword evidence="1" id="KW-0812">Transmembrane</keyword>
<feature type="transmembrane region" description="Helical" evidence="1">
    <location>
        <begin position="88"/>
        <end position="108"/>
    </location>
</feature>